<dbReference type="Gene3D" id="2.60.40.1080">
    <property type="match status" value="2"/>
</dbReference>
<dbReference type="PRINTS" id="PR00633">
    <property type="entry name" value="RCCNDNSATION"/>
</dbReference>
<keyword evidence="5" id="KW-1185">Reference proteome</keyword>
<evidence type="ECO:0000313" key="5">
    <source>
        <dbReference type="Proteomes" id="UP000321412"/>
    </source>
</evidence>
<dbReference type="PANTHER" id="PTHR22870:SF360">
    <property type="entry name" value="ULTRAVIOLET-B RECEPTOR UVR8"/>
    <property type="match status" value="1"/>
</dbReference>
<dbReference type="Pfam" id="PF00415">
    <property type="entry name" value="RCC1"/>
    <property type="match status" value="2"/>
</dbReference>
<dbReference type="InterPro" id="IPR009091">
    <property type="entry name" value="RCC1/BLIP-II"/>
</dbReference>
<dbReference type="AlphaFoldDB" id="A0A5C6X7U9"/>
<dbReference type="PROSITE" id="PS50012">
    <property type="entry name" value="RCC1_3"/>
    <property type="match status" value="5"/>
</dbReference>
<feature type="compositionally biased region" description="Acidic residues" evidence="2">
    <location>
        <begin position="39"/>
        <end position="50"/>
    </location>
</feature>
<dbReference type="SUPFAM" id="SSF49373">
    <property type="entry name" value="Invasin/intimin cell-adhesion fragments"/>
    <property type="match status" value="2"/>
</dbReference>
<feature type="domain" description="BIG2" evidence="3">
    <location>
        <begin position="58"/>
        <end position="138"/>
    </location>
</feature>
<sequence length="662" mass="67407">MMTLPHRPLPTLLLTLLLATGCGQSDSPPPSNPDAGGPDVEEDAGGEGDADVTSQPDRVVADILFPTETFVVQLDTILRPEAQAVNAAGEELDARVSFESSDPEVMEISSAGIAVGRALGAVTLTARAGDVQKAWPARVVSAPVASVEVVPANYTLQIGEAVEYVAVARDAGDVVIEDAGEPTWTTTDMGVASIDTRGIARALSVGTVEVVATIDGIEGRATLTVEEAPVDAVAISPRNPAAIYPLGSVTLEATALDELGDPMPWVELSWASSDTSVATVDGGVITGVAPGTAMISASYGDFTDEVEVDVIFSVQEVMAGEGAGCVISGEQLSCFGEGSQGQLGVGDLDDRAAPARLGYGPGLRDVSLGGGHGCLINAAGELYCWGRNDYGQAGDSAGDPVLAPAQILGARLSGGGRAEFLSVSAGAEHTCAVDDQGDIHCWGRNDARQAGHAGASTHLIQKVGGGHDFVLAAAGSRHSCGVTSDDFAYCWGAGDRGQLGDGTTTATPSEVPKFIDGGYTFAYLEAGEDFSCGLSPSGLPVCWGAGDRGQIGNGATADVNVPRTLALPVGSGLTALTVGRDHACGLYAGQALCWGAFDDGRLGRALSADQSSPEAASFAQRFVQIDAGDGVTCGWTEALEVFCWGQTPGAGATPAAVEFEDY</sequence>
<comment type="caution">
    <text evidence="4">The sequence shown here is derived from an EMBL/GenBank/DDBJ whole genome shotgun (WGS) entry which is preliminary data.</text>
</comment>
<evidence type="ECO:0000256" key="1">
    <source>
        <dbReference type="ARBA" id="ARBA00022737"/>
    </source>
</evidence>
<feature type="region of interest" description="Disordered" evidence="2">
    <location>
        <begin position="21"/>
        <end position="53"/>
    </location>
</feature>
<feature type="domain" description="BIG2" evidence="3">
    <location>
        <begin position="143"/>
        <end position="224"/>
    </location>
</feature>
<dbReference type="InterPro" id="IPR003343">
    <property type="entry name" value="Big_2"/>
</dbReference>
<evidence type="ECO:0000256" key="2">
    <source>
        <dbReference type="SAM" id="MobiDB-lite"/>
    </source>
</evidence>
<dbReference type="Proteomes" id="UP000321412">
    <property type="component" value="Unassembled WGS sequence"/>
</dbReference>
<feature type="domain" description="BIG2" evidence="3">
    <location>
        <begin position="229"/>
        <end position="309"/>
    </location>
</feature>
<dbReference type="InterPro" id="IPR000408">
    <property type="entry name" value="Reg_chr_condens"/>
</dbReference>
<proteinExistence type="predicted"/>
<accession>A0A5C6X7U9</accession>
<organism evidence="4 5">
    <name type="scientific">Lujinxingia vulgaris</name>
    <dbReference type="NCBI Taxonomy" id="2600176"/>
    <lineage>
        <taxon>Bacteria</taxon>
        <taxon>Deltaproteobacteria</taxon>
        <taxon>Bradymonadales</taxon>
        <taxon>Lujinxingiaceae</taxon>
        <taxon>Lujinxingia</taxon>
    </lineage>
</organism>
<name>A0A5C6X7U9_9DELT</name>
<keyword evidence="1" id="KW-0677">Repeat</keyword>
<dbReference type="SMART" id="SM00635">
    <property type="entry name" value="BID_2"/>
    <property type="match status" value="3"/>
</dbReference>
<evidence type="ECO:0000259" key="3">
    <source>
        <dbReference type="SMART" id="SM00635"/>
    </source>
</evidence>
<dbReference type="EMBL" id="VOSM01000010">
    <property type="protein sequence ID" value="TXD35179.1"/>
    <property type="molecule type" value="Genomic_DNA"/>
</dbReference>
<dbReference type="PANTHER" id="PTHR22870">
    <property type="entry name" value="REGULATOR OF CHROMOSOME CONDENSATION"/>
    <property type="match status" value="1"/>
</dbReference>
<reference evidence="4 5" key="1">
    <citation type="submission" date="2019-08" db="EMBL/GenBank/DDBJ databases">
        <title>Bradymonadales sp. TMQ4.</title>
        <authorList>
            <person name="Liang Q."/>
        </authorList>
    </citation>
    <scope>NUCLEOTIDE SEQUENCE [LARGE SCALE GENOMIC DNA]</scope>
    <source>
        <strain evidence="4 5">TMQ4</strain>
    </source>
</reference>
<protein>
    <recommendedName>
        <fullName evidence="3">BIG2 domain-containing protein</fullName>
    </recommendedName>
</protein>
<dbReference type="SUPFAM" id="SSF50985">
    <property type="entry name" value="RCC1/BLIP-II"/>
    <property type="match status" value="1"/>
</dbReference>
<dbReference type="PROSITE" id="PS51257">
    <property type="entry name" value="PROKAR_LIPOPROTEIN"/>
    <property type="match status" value="1"/>
</dbReference>
<dbReference type="InterPro" id="IPR051210">
    <property type="entry name" value="Ub_ligase/GEF_domain"/>
</dbReference>
<evidence type="ECO:0000313" key="4">
    <source>
        <dbReference type="EMBL" id="TXD35179.1"/>
    </source>
</evidence>
<dbReference type="Pfam" id="PF13540">
    <property type="entry name" value="RCC1_2"/>
    <property type="match status" value="2"/>
</dbReference>
<dbReference type="InterPro" id="IPR008964">
    <property type="entry name" value="Invasin/intimin_cell_adhesion"/>
</dbReference>
<dbReference type="OrthoDB" id="5479405at2"/>
<gene>
    <name evidence="4" type="ORF">FRC98_17060</name>
</gene>
<dbReference type="RefSeq" id="WP_146982642.1">
    <property type="nucleotide sequence ID" value="NZ_VOSM01000010.1"/>
</dbReference>
<dbReference type="Gene3D" id="2.130.10.30">
    <property type="entry name" value="Regulator of chromosome condensation 1/beta-lactamase-inhibitor protein II"/>
    <property type="match status" value="2"/>
</dbReference>